<keyword evidence="11" id="KW-1185">Reference proteome</keyword>
<keyword evidence="5" id="KW-0812">Transmembrane</keyword>
<keyword evidence="3" id="KW-0813">Transport</keyword>
<dbReference type="GO" id="GO:1990281">
    <property type="term" value="C:efflux pump complex"/>
    <property type="evidence" value="ECO:0007669"/>
    <property type="project" value="TreeGrafter"/>
</dbReference>
<evidence type="ECO:0000313" key="10">
    <source>
        <dbReference type="EMBL" id="PHN04446.1"/>
    </source>
</evidence>
<dbReference type="AlphaFoldDB" id="A0A2D0N7S3"/>
<keyword evidence="4" id="KW-1134">Transmembrane beta strand</keyword>
<keyword evidence="6" id="KW-0472">Membrane</keyword>
<keyword evidence="8" id="KW-0175">Coiled coil</keyword>
<dbReference type="GO" id="GO:0009279">
    <property type="term" value="C:cell outer membrane"/>
    <property type="evidence" value="ECO:0007669"/>
    <property type="project" value="UniProtKB-SubCell"/>
</dbReference>
<evidence type="ECO:0000256" key="5">
    <source>
        <dbReference type="ARBA" id="ARBA00022692"/>
    </source>
</evidence>
<feature type="signal peptide" evidence="9">
    <location>
        <begin position="1"/>
        <end position="19"/>
    </location>
</feature>
<evidence type="ECO:0008006" key="12">
    <source>
        <dbReference type="Google" id="ProtNLM"/>
    </source>
</evidence>
<dbReference type="GO" id="GO:0015288">
    <property type="term" value="F:porin activity"/>
    <property type="evidence" value="ECO:0007669"/>
    <property type="project" value="TreeGrafter"/>
</dbReference>
<evidence type="ECO:0000313" key="11">
    <source>
        <dbReference type="Proteomes" id="UP000223913"/>
    </source>
</evidence>
<evidence type="ECO:0000256" key="3">
    <source>
        <dbReference type="ARBA" id="ARBA00022448"/>
    </source>
</evidence>
<comment type="similarity">
    <text evidence="2">Belongs to the outer membrane factor (OMF) (TC 1.B.17) family.</text>
</comment>
<evidence type="ECO:0000256" key="9">
    <source>
        <dbReference type="SAM" id="SignalP"/>
    </source>
</evidence>
<feature type="chain" id="PRO_5012180814" description="TolC family protein" evidence="9">
    <location>
        <begin position="20"/>
        <end position="482"/>
    </location>
</feature>
<evidence type="ECO:0000256" key="4">
    <source>
        <dbReference type="ARBA" id="ARBA00022452"/>
    </source>
</evidence>
<gene>
    <name evidence="10" type="ORF">CRP01_20780</name>
</gene>
<sequence length="482" mass="53170">MLKKITLLTLLTLAIGSTAFSQSSGPWTLEQCIEYARKNSITVKSALNTVELAQINDLGNRMQRLPSVNGNASGGYQFGRTINPATNSFIAESIATTSFSISGGVTLYNGNIINNSIEQGRINLQAANLDALAAANDISLQVAGAYLNILLAEEQLANAQKQVAQSTKQLEQTDKLINAGSLPVNDRLDFVAQLALDQQAVIEARNSVKINYLLLKQLLELDPTVELTIVRPEITVPTDADPEAIDVEQVYTTALGTQPQIEAGELRLQSALLDEKIAKGNILPSLRLSGSLSTNFSNRFQDFNAPINQRTEFGTPFTVIVNDMPVSVQFPETRNDGYQDIPFTDQLSQNFGQSIFLSLSVPIYNNHVNRVNMQRARINMENTELNNRQIKQNLKSDVQRSIADAQAARESYQASQRSVEAAQAAFDNAQKRFDLGAINSLEYTTATNNLDRAKVNLIQAKYQYLFNLKVVDFYLGREIQID</sequence>
<evidence type="ECO:0000256" key="2">
    <source>
        <dbReference type="ARBA" id="ARBA00007613"/>
    </source>
</evidence>
<dbReference type="RefSeq" id="WP_099152019.1">
    <property type="nucleotide sequence ID" value="NZ_PDUD01000025.1"/>
</dbReference>
<feature type="coiled-coil region" evidence="8">
    <location>
        <begin position="368"/>
        <end position="432"/>
    </location>
</feature>
<accession>A0A2D0N7S3</accession>
<dbReference type="PANTHER" id="PTHR30026:SF20">
    <property type="entry name" value="OUTER MEMBRANE PROTEIN TOLC"/>
    <property type="match status" value="1"/>
</dbReference>
<name>A0A2D0N7S3_FLAN2</name>
<dbReference type="Gene3D" id="1.20.1600.10">
    <property type="entry name" value="Outer membrane efflux proteins (OEP)"/>
    <property type="match status" value="1"/>
</dbReference>
<comment type="caution">
    <text evidence="10">The sequence shown here is derived from an EMBL/GenBank/DDBJ whole genome shotgun (WGS) entry which is preliminary data.</text>
</comment>
<proteinExistence type="inferred from homology"/>
<keyword evidence="9" id="KW-0732">Signal</keyword>
<reference evidence="10 11" key="1">
    <citation type="submission" date="2017-10" db="EMBL/GenBank/DDBJ databases">
        <title>The draft genome sequence of Lewinella nigricans NBRC 102662.</title>
        <authorList>
            <person name="Wang K."/>
        </authorList>
    </citation>
    <scope>NUCLEOTIDE SEQUENCE [LARGE SCALE GENOMIC DNA]</scope>
    <source>
        <strain evidence="10 11">NBRC 102662</strain>
    </source>
</reference>
<dbReference type="Pfam" id="PF02321">
    <property type="entry name" value="OEP"/>
    <property type="match status" value="2"/>
</dbReference>
<dbReference type="SUPFAM" id="SSF56954">
    <property type="entry name" value="Outer membrane efflux proteins (OEP)"/>
    <property type="match status" value="1"/>
</dbReference>
<keyword evidence="7" id="KW-0998">Cell outer membrane</keyword>
<dbReference type="Proteomes" id="UP000223913">
    <property type="component" value="Unassembled WGS sequence"/>
</dbReference>
<feature type="coiled-coil region" evidence="8">
    <location>
        <begin position="149"/>
        <end position="176"/>
    </location>
</feature>
<dbReference type="GO" id="GO:0015562">
    <property type="term" value="F:efflux transmembrane transporter activity"/>
    <property type="evidence" value="ECO:0007669"/>
    <property type="project" value="InterPro"/>
</dbReference>
<comment type="subcellular location">
    <subcellularLocation>
        <location evidence="1">Cell outer membrane</location>
    </subcellularLocation>
</comment>
<organism evidence="10 11">
    <name type="scientific">Flavilitoribacter nigricans (strain ATCC 23147 / DSM 23189 / NBRC 102662 / NCIMB 1420 / SS-2)</name>
    <name type="common">Lewinella nigricans</name>
    <dbReference type="NCBI Taxonomy" id="1122177"/>
    <lineage>
        <taxon>Bacteria</taxon>
        <taxon>Pseudomonadati</taxon>
        <taxon>Bacteroidota</taxon>
        <taxon>Saprospiria</taxon>
        <taxon>Saprospirales</taxon>
        <taxon>Lewinellaceae</taxon>
        <taxon>Flavilitoribacter</taxon>
    </lineage>
</organism>
<dbReference type="PANTHER" id="PTHR30026">
    <property type="entry name" value="OUTER MEMBRANE PROTEIN TOLC"/>
    <property type="match status" value="1"/>
</dbReference>
<evidence type="ECO:0000256" key="1">
    <source>
        <dbReference type="ARBA" id="ARBA00004442"/>
    </source>
</evidence>
<evidence type="ECO:0000256" key="7">
    <source>
        <dbReference type="ARBA" id="ARBA00023237"/>
    </source>
</evidence>
<protein>
    <recommendedName>
        <fullName evidence="12">TolC family protein</fullName>
    </recommendedName>
</protein>
<dbReference type="EMBL" id="PDUD01000025">
    <property type="protein sequence ID" value="PHN04446.1"/>
    <property type="molecule type" value="Genomic_DNA"/>
</dbReference>
<evidence type="ECO:0000256" key="6">
    <source>
        <dbReference type="ARBA" id="ARBA00023136"/>
    </source>
</evidence>
<dbReference type="InterPro" id="IPR003423">
    <property type="entry name" value="OMP_efflux"/>
</dbReference>
<evidence type="ECO:0000256" key="8">
    <source>
        <dbReference type="SAM" id="Coils"/>
    </source>
</evidence>
<dbReference type="OrthoDB" id="9811587at2"/>
<dbReference type="InterPro" id="IPR051906">
    <property type="entry name" value="TolC-like"/>
</dbReference>